<proteinExistence type="predicted"/>
<sequence>MKKTLFIALGMAGVLFLYGYFSSSAGHDHKAHGGKDDHHAQESSDTEKQNSHKEQVHSH</sequence>
<reference evidence="2" key="1">
    <citation type="submission" date="2018-06" db="EMBL/GenBank/DDBJ databases">
        <authorList>
            <person name="Zhirakovskaya E."/>
        </authorList>
    </citation>
    <scope>NUCLEOTIDE SEQUENCE</scope>
</reference>
<name>A0A3B1E1G9_9ZZZZ</name>
<evidence type="ECO:0000313" key="2">
    <source>
        <dbReference type="EMBL" id="VAX35537.1"/>
    </source>
</evidence>
<dbReference type="EMBL" id="UOGJ01000064">
    <property type="protein sequence ID" value="VAX35537.1"/>
    <property type="molecule type" value="Genomic_DNA"/>
</dbReference>
<organism evidence="2">
    <name type="scientific">hydrothermal vent metagenome</name>
    <dbReference type="NCBI Taxonomy" id="652676"/>
    <lineage>
        <taxon>unclassified sequences</taxon>
        <taxon>metagenomes</taxon>
        <taxon>ecological metagenomes</taxon>
    </lineage>
</organism>
<accession>A0A3B1E1G9</accession>
<dbReference type="AlphaFoldDB" id="A0A3B1E1G9"/>
<protein>
    <submittedName>
        <fullName evidence="2">Uncharacterized protein</fullName>
    </submittedName>
</protein>
<gene>
    <name evidence="2" type="ORF">MNBD_UNCLBAC01-2148</name>
</gene>
<feature type="region of interest" description="Disordered" evidence="1">
    <location>
        <begin position="27"/>
        <end position="59"/>
    </location>
</feature>
<evidence type="ECO:0000256" key="1">
    <source>
        <dbReference type="SAM" id="MobiDB-lite"/>
    </source>
</evidence>